<proteinExistence type="predicted"/>
<dbReference type="Proteomes" id="UP000183015">
    <property type="component" value="Unassembled WGS sequence"/>
</dbReference>
<dbReference type="Pfam" id="PF00903">
    <property type="entry name" value="Glyoxalase"/>
    <property type="match status" value="1"/>
</dbReference>
<dbReference type="RefSeq" id="WP_042444064.1">
    <property type="nucleotide sequence ID" value="NZ_BBPN01000006.1"/>
</dbReference>
<protein>
    <recommendedName>
        <fullName evidence="1">VOC domain-containing protein</fullName>
    </recommendedName>
</protein>
<name>A0A1H7T1H5_STRJI</name>
<dbReference type="InterPro" id="IPR037523">
    <property type="entry name" value="VOC_core"/>
</dbReference>
<dbReference type="InterPro" id="IPR029068">
    <property type="entry name" value="Glyas_Bleomycin-R_OHBP_Dase"/>
</dbReference>
<sequence>MADNFTAIIYPTKNLEQAKALFTTLIGEPPAQDTPYYVGWTVDGQNIGLNPHGFEQGMTGPIPYVDVDDIKARFDALVSAGAAVLQEPTDVGGGAQIATVKDADGNTIGLRSAPAA</sequence>
<dbReference type="SUPFAM" id="SSF54593">
    <property type="entry name" value="Glyoxalase/Bleomycin resistance protein/Dihydroxybiphenyl dioxygenase"/>
    <property type="match status" value="1"/>
</dbReference>
<keyword evidence="3" id="KW-1185">Reference proteome</keyword>
<organism evidence="2 3">
    <name type="scientific">Streptacidiphilus jiangxiensis</name>
    <dbReference type="NCBI Taxonomy" id="235985"/>
    <lineage>
        <taxon>Bacteria</taxon>
        <taxon>Bacillati</taxon>
        <taxon>Actinomycetota</taxon>
        <taxon>Actinomycetes</taxon>
        <taxon>Kitasatosporales</taxon>
        <taxon>Streptomycetaceae</taxon>
        <taxon>Streptacidiphilus</taxon>
    </lineage>
</organism>
<evidence type="ECO:0000313" key="3">
    <source>
        <dbReference type="Proteomes" id="UP000183015"/>
    </source>
</evidence>
<dbReference type="eggNOG" id="COG3324">
    <property type="taxonomic scope" value="Bacteria"/>
</dbReference>
<dbReference type="OrthoDB" id="4565236at2"/>
<feature type="domain" description="VOC" evidence="1">
    <location>
        <begin position="4"/>
        <end position="113"/>
    </location>
</feature>
<gene>
    <name evidence="2" type="ORF">SAMN05414137_11325</name>
</gene>
<evidence type="ECO:0000313" key="2">
    <source>
        <dbReference type="EMBL" id="SEL78721.1"/>
    </source>
</evidence>
<dbReference type="EMBL" id="FOAZ01000013">
    <property type="protein sequence ID" value="SEL78721.1"/>
    <property type="molecule type" value="Genomic_DNA"/>
</dbReference>
<dbReference type="AlphaFoldDB" id="A0A1H7T1H5"/>
<reference evidence="3" key="1">
    <citation type="submission" date="2016-10" db="EMBL/GenBank/DDBJ databases">
        <authorList>
            <person name="Varghese N."/>
        </authorList>
    </citation>
    <scope>NUCLEOTIDE SEQUENCE [LARGE SCALE GENOMIC DNA]</scope>
    <source>
        <strain evidence="3">DSM 45096 / BCRC 16803 / CGMCC 4.1857 / CIP 109030 / JCM 12277 / KCTC 19219 / NBRC 100920 / 33214</strain>
    </source>
</reference>
<dbReference type="InterPro" id="IPR004360">
    <property type="entry name" value="Glyas_Fos-R_dOase_dom"/>
</dbReference>
<evidence type="ECO:0000259" key="1">
    <source>
        <dbReference type="PROSITE" id="PS51819"/>
    </source>
</evidence>
<dbReference type="STRING" id="235985.SAMN05414137_11325"/>
<dbReference type="Gene3D" id="3.10.180.10">
    <property type="entry name" value="2,3-Dihydroxybiphenyl 1,2-Dioxygenase, domain 1"/>
    <property type="match status" value="1"/>
</dbReference>
<dbReference type="PROSITE" id="PS51819">
    <property type="entry name" value="VOC"/>
    <property type="match status" value="1"/>
</dbReference>
<accession>A0A1H7T1H5</accession>